<feature type="domain" description="Integrase catalytic" evidence="8">
    <location>
        <begin position="1116"/>
        <end position="1275"/>
    </location>
</feature>
<dbReference type="FunFam" id="3.10.20.370:FF:000001">
    <property type="entry name" value="Retrovirus-related Pol polyprotein from transposon 17.6-like protein"/>
    <property type="match status" value="1"/>
</dbReference>
<dbReference type="PANTHER" id="PTHR37984:SF5">
    <property type="entry name" value="PROTEIN NYNRIN-LIKE"/>
    <property type="match status" value="1"/>
</dbReference>
<dbReference type="Gene3D" id="3.10.20.370">
    <property type="match status" value="1"/>
</dbReference>
<dbReference type="PROSITE" id="PS50994">
    <property type="entry name" value="INTEGRASE"/>
    <property type="match status" value="1"/>
</dbReference>
<dbReference type="InterPro" id="IPR012337">
    <property type="entry name" value="RNaseH-like_sf"/>
</dbReference>
<dbReference type="FunFam" id="1.10.340.70:FF:000001">
    <property type="entry name" value="Retrovirus-related Pol polyprotein from transposon gypsy-like Protein"/>
    <property type="match status" value="1"/>
</dbReference>
<dbReference type="InterPro" id="IPR000477">
    <property type="entry name" value="RT_dom"/>
</dbReference>
<organism evidence="9 10">
    <name type="scientific">Caenorhabditis remanei</name>
    <name type="common">Caenorhabditis vulgaris</name>
    <dbReference type="NCBI Taxonomy" id="31234"/>
    <lineage>
        <taxon>Eukaryota</taxon>
        <taxon>Metazoa</taxon>
        <taxon>Ecdysozoa</taxon>
        <taxon>Nematoda</taxon>
        <taxon>Chromadorea</taxon>
        <taxon>Rhabditida</taxon>
        <taxon>Rhabditina</taxon>
        <taxon>Rhabditomorpha</taxon>
        <taxon>Rhabditoidea</taxon>
        <taxon>Rhabditidae</taxon>
        <taxon>Peloderinae</taxon>
        <taxon>Caenorhabditis</taxon>
    </lineage>
</organism>
<feature type="compositionally biased region" description="Basic and acidic residues" evidence="6">
    <location>
        <begin position="1415"/>
        <end position="1486"/>
    </location>
</feature>
<dbReference type="GO" id="GO:0003964">
    <property type="term" value="F:RNA-directed DNA polymerase activity"/>
    <property type="evidence" value="ECO:0007669"/>
    <property type="project" value="UniProtKB-KW"/>
</dbReference>
<sequence>MPVGLTYPSLQSVLEHLEAVKRAHIIARSPGLRRVDKLITLYLEILNIGGGDLTFNKLLITCDKDEVKFYMNGKTFIRQRTESQEEKMKKIINFYIPGRSTIRVHKMDWVHSSLPVFLPADLKLRVNFLKALYCESFEEAIPLIDPRSFPLKTVVTIPESSNFDSQIVQLAETLILDFFIDETVTVEDLKKLNNKTVVFECFNSKIDMVSLIKYHVETRKKVDTTFVISTSAKGFINDMLHQFELVFGEYKSDLDGIDERFIPELSKFSIPINNESRIQVYAIEDPEEKYLRNIIVKPGSCIADVIIEHEFLVAEDDCCPGNALIGIDFMKSLDRRGIRTWLRPAMQKLQIGTVMIDLVGPQRKPFELTNVVMEMINADDVMLKPGQEQLLKIANGADIEADQAVLLKSKPEGNLLFEKTVFHPLDSRETTIRVKNNSNRTIQLQAGDVIGKGAIVQLKNLSKPGLPDEPAEANWEERILETNGTKFMDKIDWTGSELNAEMKELLKKIFKKCRHAFFNEDGDIGLFKGGIEHSIVIRKDMPFPKSRTYRVALGTQDEVEKQVQEMILLDIIEESTSTFISPIVLVRKKDGTYRFTTDFRLLNAVTVKQNYQIPLISDIVDLASDGTFFTNLDLIQGFFQIPLRKEDRPLTAFATPTGTYQYKRMPMGLCGAPHTFQTAVRQLQKKTKAKLFCYLDDLLIVSNTLEQHMKDIEEVLQNIAEIGFKVKIEKCKFAQPEVTFLGLLVGRNGVKPNPAKVKSIKEFPVPKTPTGVRAFLGMTNYFRKFIRQFAELAAPLHDLTKKDQQFVWEEKHQESFDQLKAALCCTPVLQAPRAGFPFVIESDASSIAVGALLLQTGEDGELHPIAYDSRKLTTTERKYPPIETEALALAFAVKAFRTYILGSSVTAIVDHRPLTSLMHRRDLIGRLAKYQIILQEMDLTIIYRPGKLNSVCDALSRYIGNEVKECREKPSKKSEEVHNVEDSSESIDQGVIKKIQEETPWIAEISKKLEQMDLNSLERYRKENGVVYVKNQKGDMVILVPREKDVISDIMKRYHQTAHLGAHLGAEKTEASIGRRFYWNNITRDIRNFVRKCEACQRRKINPHAETKEPMGHLELLGRPWERVHADICGPWPVTKDGNRYVFTIKDDFTKYTLAIPIEKQDAATMAKIFVETIVLKFGAPKILLTDNGTNFKSDLFEEMLRTMKIQHNLTAPYHKSANGTVERAHRTIEEVLSSFVNSTQTDWDQKLPFVMFAINSAPHAITKCSPHQALFGHELPTPEDVNLGIPLPSYLDVEDFQGQLRAHLKDLHEGIKEKLKIHQKKAEEQYDRTHRIAERKIEIGDKIFVRRNEPKNKLAPRLHGPFHVVEVSQFNVSYQDGKKKKIANKNDVRLAESMEDDATTTSDMDEMEAAPMDEDSRKKNVNDAPTKEMEDSRKKNVNDAPTKEMKDSRKKNVNDAPTKEMKDSMKKNVSDAPTKERMESMKESYTDAPTMDSMNKTVIEAPEKKNLSWKKADSKQKDKPMSMKGSRAKQNDVEANRKLSHHNKPQTPNTTSSQLPPQSSQLPIHLCQLQVKKNYANSSEEVKYIKKKNSSLQKDDRGRSS</sequence>
<evidence type="ECO:0000259" key="8">
    <source>
        <dbReference type="PROSITE" id="PS50994"/>
    </source>
</evidence>
<dbReference type="Proteomes" id="UP000483820">
    <property type="component" value="Chromosome X"/>
</dbReference>
<keyword evidence="4" id="KW-0695">RNA-directed DNA polymerase</keyword>
<feature type="domain" description="Reverse transcriptase" evidence="7">
    <location>
        <begin position="567"/>
        <end position="745"/>
    </location>
</feature>
<dbReference type="FunFam" id="3.30.420.10:FF:000032">
    <property type="entry name" value="Retrovirus-related Pol polyprotein from transposon 297-like Protein"/>
    <property type="match status" value="1"/>
</dbReference>
<dbReference type="EC" id="2.7.7.49" evidence="1"/>
<dbReference type="FunFam" id="3.30.70.270:FF:000020">
    <property type="entry name" value="Transposon Tf2-6 polyprotein-like Protein"/>
    <property type="match status" value="1"/>
</dbReference>
<feature type="region of interest" description="Disordered" evidence="6">
    <location>
        <begin position="1386"/>
        <end position="1602"/>
    </location>
</feature>
<dbReference type="InterPro" id="IPR043128">
    <property type="entry name" value="Rev_trsase/Diguanyl_cyclase"/>
</dbReference>
<dbReference type="InterPro" id="IPR043502">
    <property type="entry name" value="DNA/RNA_pol_sf"/>
</dbReference>
<evidence type="ECO:0000259" key="7">
    <source>
        <dbReference type="PROSITE" id="PS50878"/>
    </source>
</evidence>
<dbReference type="PROSITE" id="PS50878">
    <property type="entry name" value="RT_POL"/>
    <property type="match status" value="1"/>
</dbReference>
<dbReference type="KEGG" id="crq:GCK72_022999"/>
<dbReference type="Pfam" id="PF00665">
    <property type="entry name" value="rve"/>
    <property type="match status" value="1"/>
</dbReference>
<dbReference type="InterPro" id="IPR041577">
    <property type="entry name" value="RT_RNaseH_2"/>
</dbReference>
<dbReference type="Gene3D" id="3.30.70.270">
    <property type="match status" value="2"/>
</dbReference>
<evidence type="ECO:0000256" key="3">
    <source>
        <dbReference type="ARBA" id="ARBA00022759"/>
    </source>
</evidence>
<keyword evidence="4" id="KW-0548">Nucleotidyltransferase</keyword>
<evidence type="ECO:0000256" key="1">
    <source>
        <dbReference type="ARBA" id="ARBA00012493"/>
    </source>
</evidence>
<dbReference type="CDD" id="cd09274">
    <property type="entry name" value="RNase_HI_RT_Ty3"/>
    <property type="match status" value="1"/>
</dbReference>
<feature type="compositionally biased region" description="Basic and acidic residues" evidence="6">
    <location>
        <begin position="1502"/>
        <end position="1522"/>
    </location>
</feature>
<dbReference type="InterPro" id="IPR001584">
    <property type="entry name" value="Integrase_cat-core"/>
</dbReference>
<keyword evidence="5" id="KW-0511">Multifunctional enzyme</keyword>
<comment type="caution">
    <text evidence="9">The sequence shown here is derived from an EMBL/GenBank/DDBJ whole genome shotgun (WGS) entry which is preliminary data.</text>
</comment>
<reference evidence="9 10" key="1">
    <citation type="submission" date="2019-12" db="EMBL/GenBank/DDBJ databases">
        <title>Chromosome-level assembly of the Caenorhabditis remanei genome.</title>
        <authorList>
            <person name="Teterina A.A."/>
            <person name="Willis J.H."/>
            <person name="Phillips P.C."/>
        </authorList>
    </citation>
    <scope>NUCLEOTIDE SEQUENCE [LARGE SCALE GENOMIC DNA]</scope>
    <source>
        <strain evidence="9 10">PX506</strain>
        <tissue evidence="9">Whole organism</tissue>
    </source>
</reference>
<dbReference type="PANTHER" id="PTHR37984">
    <property type="entry name" value="PROTEIN CBG26694"/>
    <property type="match status" value="1"/>
</dbReference>
<evidence type="ECO:0000313" key="10">
    <source>
        <dbReference type="Proteomes" id="UP000483820"/>
    </source>
</evidence>
<dbReference type="Gene3D" id="3.30.420.10">
    <property type="entry name" value="Ribonuclease H-like superfamily/Ribonuclease H"/>
    <property type="match status" value="1"/>
</dbReference>
<dbReference type="GO" id="GO:0015074">
    <property type="term" value="P:DNA integration"/>
    <property type="evidence" value="ECO:0007669"/>
    <property type="project" value="InterPro"/>
</dbReference>
<dbReference type="Pfam" id="PF17921">
    <property type="entry name" value="Integrase_H2C2"/>
    <property type="match status" value="1"/>
</dbReference>
<dbReference type="Pfam" id="PF12078">
    <property type="entry name" value="DUF3557"/>
    <property type="match status" value="1"/>
</dbReference>
<feature type="compositionally biased region" description="Acidic residues" evidence="6">
    <location>
        <begin position="1394"/>
        <end position="1414"/>
    </location>
</feature>
<dbReference type="InterPro" id="IPR021942">
    <property type="entry name" value="DUF3557"/>
</dbReference>
<dbReference type="Gene3D" id="3.10.10.10">
    <property type="entry name" value="HIV Type 1 Reverse Transcriptase, subunit A, domain 1"/>
    <property type="match status" value="1"/>
</dbReference>
<evidence type="ECO:0000256" key="5">
    <source>
        <dbReference type="ARBA" id="ARBA00023268"/>
    </source>
</evidence>
<dbReference type="Gene3D" id="1.10.340.70">
    <property type="match status" value="1"/>
</dbReference>
<dbReference type="GeneID" id="9826688"/>
<dbReference type="GO" id="GO:0042575">
    <property type="term" value="C:DNA polymerase complex"/>
    <property type="evidence" value="ECO:0007669"/>
    <property type="project" value="UniProtKB-ARBA"/>
</dbReference>
<keyword evidence="2" id="KW-0540">Nuclease</keyword>
<dbReference type="EMBL" id="WUAV01000006">
    <property type="protein sequence ID" value="KAF1746543.1"/>
    <property type="molecule type" value="Genomic_DNA"/>
</dbReference>
<dbReference type="SUPFAM" id="SSF56672">
    <property type="entry name" value="DNA/RNA polymerases"/>
    <property type="match status" value="1"/>
</dbReference>
<accession>A0A6A5FVH5</accession>
<dbReference type="GO" id="GO:0004519">
    <property type="term" value="F:endonuclease activity"/>
    <property type="evidence" value="ECO:0007669"/>
    <property type="project" value="UniProtKB-KW"/>
</dbReference>
<evidence type="ECO:0000313" key="9">
    <source>
        <dbReference type="EMBL" id="KAF1746543.1"/>
    </source>
</evidence>
<feature type="compositionally biased region" description="Low complexity" evidence="6">
    <location>
        <begin position="1546"/>
        <end position="1564"/>
    </location>
</feature>
<protein>
    <recommendedName>
        <fullName evidence="1">RNA-directed DNA polymerase</fullName>
        <ecNumber evidence="1">2.7.7.49</ecNumber>
    </recommendedName>
</protein>
<dbReference type="SUPFAM" id="SSF53098">
    <property type="entry name" value="Ribonuclease H-like"/>
    <property type="match status" value="1"/>
</dbReference>
<dbReference type="CTD" id="9826688"/>
<dbReference type="Pfam" id="PF17919">
    <property type="entry name" value="RT_RNaseH_2"/>
    <property type="match status" value="1"/>
</dbReference>
<dbReference type="InterPro" id="IPR041588">
    <property type="entry name" value="Integrase_H2C2"/>
</dbReference>
<keyword evidence="3" id="KW-0255">Endonuclease</keyword>
<dbReference type="InterPro" id="IPR050951">
    <property type="entry name" value="Retrovirus_Pol_polyprotein"/>
</dbReference>
<dbReference type="GO" id="GO:0003676">
    <property type="term" value="F:nucleic acid binding"/>
    <property type="evidence" value="ECO:0007669"/>
    <property type="project" value="InterPro"/>
</dbReference>
<evidence type="ECO:0000256" key="2">
    <source>
        <dbReference type="ARBA" id="ARBA00022722"/>
    </source>
</evidence>
<dbReference type="RefSeq" id="XP_053578739.1">
    <property type="nucleotide sequence ID" value="XM_053735173.1"/>
</dbReference>
<name>A0A6A5FVH5_CAERE</name>
<dbReference type="InterPro" id="IPR036397">
    <property type="entry name" value="RNaseH_sf"/>
</dbReference>
<dbReference type="CDD" id="cd01647">
    <property type="entry name" value="RT_LTR"/>
    <property type="match status" value="1"/>
</dbReference>
<gene>
    <name evidence="9" type="ORF">GCK72_022999</name>
</gene>
<evidence type="ECO:0000256" key="6">
    <source>
        <dbReference type="SAM" id="MobiDB-lite"/>
    </source>
</evidence>
<proteinExistence type="predicted"/>
<keyword evidence="3" id="KW-0378">Hydrolase</keyword>
<keyword evidence="4" id="KW-0808">Transferase</keyword>
<dbReference type="Pfam" id="PF00078">
    <property type="entry name" value="RVT_1"/>
    <property type="match status" value="1"/>
</dbReference>
<evidence type="ECO:0000256" key="4">
    <source>
        <dbReference type="ARBA" id="ARBA00022918"/>
    </source>
</evidence>